<dbReference type="AlphaFoldDB" id="A0A1J8Q5R7"/>
<accession>A0A1J8Q5R7</accession>
<proteinExistence type="predicted"/>
<organism evidence="1 2">
    <name type="scientific">Rhizopogon vesiculosus</name>
    <dbReference type="NCBI Taxonomy" id="180088"/>
    <lineage>
        <taxon>Eukaryota</taxon>
        <taxon>Fungi</taxon>
        <taxon>Dikarya</taxon>
        <taxon>Basidiomycota</taxon>
        <taxon>Agaricomycotina</taxon>
        <taxon>Agaricomycetes</taxon>
        <taxon>Agaricomycetidae</taxon>
        <taxon>Boletales</taxon>
        <taxon>Suillineae</taxon>
        <taxon>Rhizopogonaceae</taxon>
        <taxon>Rhizopogon</taxon>
    </lineage>
</organism>
<keyword evidence="2" id="KW-1185">Reference proteome</keyword>
<name>A0A1J8Q5R7_9AGAM</name>
<dbReference type="OrthoDB" id="2794896at2759"/>
<dbReference type="EMBL" id="LVVM01003194">
    <property type="protein sequence ID" value="OJA15323.1"/>
    <property type="molecule type" value="Genomic_DNA"/>
</dbReference>
<gene>
    <name evidence="1" type="ORF">AZE42_10863</name>
</gene>
<comment type="caution">
    <text evidence="1">The sequence shown here is derived from an EMBL/GenBank/DDBJ whole genome shotgun (WGS) entry which is preliminary data.</text>
</comment>
<evidence type="ECO:0000313" key="1">
    <source>
        <dbReference type="EMBL" id="OJA15323.1"/>
    </source>
</evidence>
<protein>
    <submittedName>
        <fullName evidence="1">Uncharacterized protein</fullName>
    </submittedName>
</protein>
<reference evidence="1 2" key="1">
    <citation type="submission" date="2016-03" db="EMBL/GenBank/DDBJ databases">
        <title>Comparative genomics of the ectomycorrhizal sister species Rhizopogon vinicolor and Rhizopogon vesiculosus (Basidiomycota: Boletales) reveals a divergence of the mating type B locus.</title>
        <authorList>
            <person name="Mujic A.B."/>
            <person name="Kuo A."/>
            <person name="Tritt A."/>
            <person name="Lipzen A."/>
            <person name="Chen C."/>
            <person name="Johnson J."/>
            <person name="Sharma A."/>
            <person name="Barry K."/>
            <person name="Grigoriev I.V."/>
            <person name="Spatafora J.W."/>
        </authorList>
    </citation>
    <scope>NUCLEOTIDE SEQUENCE [LARGE SCALE GENOMIC DNA]</scope>
    <source>
        <strain evidence="1 2">AM-OR11-056</strain>
    </source>
</reference>
<evidence type="ECO:0000313" key="2">
    <source>
        <dbReference type="Proteomes" id="UP000183567"/>
    </source>
</evidence>
<dbReference type="Proteomes" id="UP000183567">
    <property type="component" value="Unassembled WGS sequence"/>
</dbReference>
<sequence length="280" mass="30975">MNSPDNSFCSRHAIEDDAHLAYPYDIADNSHRFASGWFEDMLWSAAPAVDTPLGQGILIDESSSTAPLAEELLLMQPTYAAVHEPELASFPVPVSDLQGLMGDGYMYWSPLSFDEEWYTVLEDNSMENGEQDQTAAMTCWEASSVVDNYDLSAVGSNTRDTNPPVHATLYGGPLIFKCQYYVQGGPCGLLIEGDEVLEDALEHVTNVHTTSGSLPEVWTCLWGGNCNSRMKGNARRHVGAHIVRWQCANCLLTYSRDDSAKKHAKDCGDGYIFMVPRLEY</sequence>